<dbReference type="RefSeq" id="WP_186906755.1">
    <property type="nucleotide sequence ID" value="NZ_JACOPP010000003.1"/>
</dbReference>
<dbReference type="PANTHER" id="PTHR30136:SF24">
    <property type="entry name" value="HTH-TYPE TRANSCRIPTIONAL REPRESSOR ALLR"/>
    <property type="match status" value="1"/>
</dbReference>
<dbReference type="InterPro" id="IPR029016">
    <property type="entry name" value="GAF-like_dom_sf"/>
</dbReference>
<dbReference type="GO" id="GO:0045892">
    <property type="term" value="P:negative regulation of DNA-templated transcription"/>
    <property type="evidence" value="ECO:0007669"/>
    <property type="project" value="TreeGrafter"/>
</dbReference>
<keyword evidence="7" id="KW-1185">Reference proteome</keyword>
<keyword evidence="3" id="KW-0804">Transcription</keyword>
<dbReference type="GO" id="GO:0003700">
    <property type="term" value="F:DNA-binding transcription factor activity"/>
    <property type="evidence" value="ECO:0007669"/>
    <property type="project" value="TreeGrafter"/>
</dbReference>
<keyword evidence="2" id="KW-0238">DNA-binding</keyword>
<dbReference type="AlphaFoldDB" id="A0A8J6M4P2"/>
<evidence type="ECO:0000259" key="5">
    <source>
        <dbReference type="PROSITE" id="PS51078"/>
    </source>
</evidence>
<dbReference type="PROSITE" id="PS51077">
    <property type="entry name" value="HTH_ICLR"/>
    <property type="match status" value="1"/>
</dbReference>
<proteinExistence type="predicted"/>
<feature type="domain" description="IclR-ED" evidence="5">
    <location>
        <begin position="60"/>
        <end position="239"/>
    </location>
</feature>
<dbReference type="GO" id="GO:0003677">
    <property type="term" value="F:DNA binding"/>
    <property type="evidence" value="ECO:0007669"/>
    <property type="project" value="UniProtKB-KW"/>
</dbReference>
<dbReference type="PROSITE" id="PS51078">
    <property type="entry name" value="ICLR_ED"/>
    <property type="match status" value="1"/>
</dbReference>
<dbReference type="InterPro" id="IPR036390">
    <property type="entry name" value="WH_DNA-bd_sf"/>
</dbReference>
<evidence type="ECO:0000259" key="4">
    <source>
        <dbReference type="PROSITE" id="PS51077"/>
    </source>
</evidence>
<accession>A0A8J6M4P2</accession>
<comment type="caution">
    <text evidence="6">The sequence shown here is derived from an EMBL/GenBank/DDBJ whole genome shotgun (WGS) entry which is preliminary data.</text>
</comment>
<evidence type="ECO:0000313" key="7">
    <source>
        <dbReference type="Proteomes" id="UP000661435"/>
    </source>
</evidence>
<dbReference type="InterPro" id="IPR050707">
    <property type="entry name" value="HTH_MetabolicPath_Reg"/>
</dbReference>
<dbReference type="PANTHER" id="PTHR30136">
    <property type="entry name" value="HELIX-TURN-HELIX TRANSCRIPTIONAL REGULATOR, ICLR FAMILY"/>
    <property type="match status" value="1"/>
</dbReference>
<dbReference type="SUPFAM" id="SSF55781">
    <property type="entry name" value="GAF domain-like"/>
    <property type="match status" value="1"/>
</dbReference>
<protein>
    <submittedName>
        <fullName evidence="6">IclR family transcriptional regulator</fullName>
    </submittedName>
</protein>
<dbReference type="Proteomes" id="UP000661435">
    <property type="component" value="Unassembled WGS sequence"/>
</dbReference>
<dbReference type="SUPFAM" id="SSF46785">
    <property type="entry name" value="Winged helix' DNA-binding domain"/>
    <property type="match status" value="1"/>
</dbReference>
<evidence type="ECO:0000256" key="2">
    <source>
        <dbReference type="ARBA" id="ARBA00023125"/>
    </source>
</evidence>
<gene>
    <name evidence="6" type="ORF">H8S57_03820</name>
</gene>
<evidence type="ECO:0000256" key="1">
    <source>
        <dbReference type="ARBA" id="ARBA00023015"/>
    </source>
</evidence>
<feature type="domain" description="HTH iclR-type" evidence="4">
    <location>
        <begin position="1"/>
        <end position="59"/>
    </location>
</feature>
<dbReference type="InterPro" id="IPR036388">
    <property type="entry name" value="WH-like_DNA-bd_sf"/>
</dbReference>
<dbReference type="SMART" id="SM00346">
    <property type="entry name" value="HTH_ICLR"/>
    <property type="match status" value="1"/>
</dbReference>
<dbReference type="Pfam" id="PF01614">
    <property type="entry name" value="IclR_C"/>
    <property type="match status" value="1"/>
</dbReference>
<dbReference type="EMBL" id="JACOPP010000003">
    <property type="protein sequence ID" value="MBC5732857.1"/>
    <property type="molecule type" value="Genomic_DNA"/>
</dbReference>
<evidence type="ECO:0000313" key="6">
    <source>
        <dbReference type="EMBL" id="MBC5732857.1"/>
    </source>
</evidence>
<dbReference type="InterPro" id="IPR014757">
    <property type="entry name" value="Tscrpt_reg_IclR_C"/>
</dbReference>
<keyword evidence="1" id="KW-0805">Transcription regulation</keyword>
<reference evidence="6" key="1">
    <citation type="submission" date="2020-08" db="EMBL/GenBank/DDBJ databases">
        <title>Genome public.</title>
        <authorList>
            <person name="Liu C."/>
            <person name="Sun Q."/>
        </authorList>
    </citation>
    <scope>NUCLEOTIDE SEQUENCE</scope>
    <source>
        <strain evidence="6">NSJ-51</strain>
    </source>
</reference>
<dbReference type="Pfam" id="PF09339">
    <property type="entry name" value="HTH_IclR"/>
    <property type="match status" value="1"/>
</dbReference>
<dbReference type="Gene3D" id="1.10.10.10">
    <property type="entry name" value="Winged helix-like DNA-binding domain superfamily/Winged helix DNA-binding domain"/>
    <property type="match status" value="1"/>
</dbReference>
<dbReference type="InterPro" id="IPR005471">
    <property type="entry name" value="Tscrpt_reg_IclR_N"/>
</dbReference>
<dbReference type="Gene3D" id="3.30.450.40">
    <property type="match status" value="1"/>
</dbReference>
<name>A0A8J6M4P2_9FIRM</name>
<evidence type="ECO:0000256" key="3">
    <source>
        <dbReference type="ARBA" id="ARBA00023163"/>
    </source>
</evidence>
<sequence>MQKIFSVIEYMSDMGRKLSIQEISAALDMSTATVHRILTGLKGLGYVEQHTNKQYYLTYKLYALSGDVINRDGAIDRIIPIMNYFSMRYGCEVGLTVFDGASIIHIISVGENISFGMQPTPGQVCPVYCTAAGKFHLAQMEQDALMEWIAKARIVPHTRNTIIDRDELLQEIVRTRSQGYGVAVGELYDMLASVAFPIRDGGRRITGTINLNFSVEKFRTQMSQTFVQEVEEALKRFGV</sequence>
<organism evidence="6 7">
    <name type="scientific">Lawsonibacter hominis</name>
    <dbReference type="NCBI Taxonomy" id="2763053"/>
    <lineage>
        <taxon>Bacteria</taxon>
        <taxon>Bacillati</taxon>
        <taxon>Bacillota</taxon>
        <taxon>Clostridia</taxon>
        <taxon>Eubacteriales</taxon>
        <taxon>Oscillospiraceae</taxon>
        <taxon>Lawsonibacter</taxon>
    </lineage>
</organism>